<dbReference type="EMBL" id="LGIY01000014">
    <property type="protein sequence ID" value="POE42711.1"/>
    <property type="molecule type" value="Genomic_DNA"/>
</dbReference>
<protein>
    <submittedName>
        <fullName evidence="3">PTS fructose transporter subunit IID</fullName>
    </submittedName>
</protein>
<keyword evidence="2" id="KW-1133">Transmembrane helix</keyword>
<feature type="transmembrane region" description="Helical" evidence="2">
    <location>
        <begin position="229"/>
        <end position="247"/>
    </location>
</feature>
<dbReference type="InterPro" id="IPR004704">
    <property type="entry name" value="PTS_IID_man"/>
</dbReference>
<dbReference type="PANTHER" id="PTHR32502:SF26">
    <property type="entry name" value="PHOSPHOTRANSFERASE SYSTEM SUGAR-SPECIFIC EIID COMPONENT"/>
    <property type="match status" value="1"/>
</dbReference>
<dbReference type="Proteomes" id="UP000237433">
    <property type="component" value="Unassembled WGS sequence"/>
</dbReference>
<organism evidence="3 4">
    <name type="scientific">Lacticaseibacillus paracasei</name>
    <name type="common">Lactobacillus paracasei</name>
    <dbReference type="NCBI Taxonomy" id="1597"/>
    <lineage>
        <taxon>Bacteria</taxon>
        <taxon>Bacillati</taxon>
        <taxon>Bacillota</taxon>
        <taxon>Bacilli</taxon>
        <taxon>Lactobacillales</taxon>
        <taxon>Lactobacillaceae</taxon>
        <taxon>Lacticaseibacillus</taxon>
    </lineage>
</organism>
<dbReference type="Pfam" id="PF03613">
    <property type="entry name" value="EIID-AGA"/>
    <property type="match status" value="1"/>
</dbReference>
<dbReference type="PROSITE" id="PS51108">
    <property type="entry name" value="PTS_EIID"/>
    <property type="match status" value="1"/>
</dbReference>
<dbReference type="InterPro" id="IPR050303">
    <property type="entry name" value="GatZ_KbaZ_carbometab"/>
</dbReference>
<sequence length="284" mass="31089">MSDVQQTTNQPSATQPKLTKKERHSAILRYMAMGVNNFNYETQQGPSVVWAFSKVLRKIYPDDDEYVAALDNHFKYFNTTTAMAGMILGATLAMEERDGIKSKDAVQALKTSLMGPFAGVGDTIIWILLPTIMGSIAGYMALQGNPLGAIIWILVDILLFWVRIKLFDIGYDSGVKLVTTMANQLSAFTEAASVMGITVVGTLIATVVKVYTPLQFQFGKVKLAMQTGILDKIMPALLPALVAWMVYKLLGSKKWTPNRVIVLILAIALVGSFFGILGIEPTKS</sequence>
<keyword evidence="2" id="KW-0812">Transmembrane</keyword>
<feature type="region of interest" description="Disordered" evidence="1">
    <location>
        <begin position="1"/>
        <end position="21"/>
    </location>
</feature>
<evidence type="ECO:0000313" key="3">
    <source>
        <dbReference type="EMBL" id="POE42711.1"/>
    </source>
</evidence>
<feature type="transmembrane region" description="Helical" evidence="2">
    <location>
        <begin position="187"/>
        <end position="208"/>
    </location>
</feature>
<accession>A0ABD6VZD1</accession>
<dbReference type="RefSeq" id="WP_052915935.1">
    <property type="nucleotide sequence ID" value="NZ_CP012148.1"/>
</dbReference>
<name>A0ABD6VZD1_LACPA</name>
<feature type="transmembrane region" description="Helical" evidence="2">
    <location>
        <begin position="259"/>
        <end position="279"/>
    </location>
</feature>
<keyword evidence="2" id="KW-0472">Membrane</keyword>
<reference evidence="3 4" key="1">
    <citation type="journal article" date="2015" name="J. Am. Soc. Brew. Chem.">
        <title>Dissolved carbon dioxide selects for lactic acid bacteria able to grow in and spoil packaged beer.</title>
        <authorList>
            <person name="Bergsveinson J."/>
            <person name="Redekop A."/>
            <person name="Zoerb S."/>
            <person name="Ziola B."/>
        </authorList>
    </citation>
    <scope>NUCLEOTIDE SEQUENCE [LARGE SCALE GENOMIC DNA]</scope>
    <source>
        <strain evidence="3 4">CCC B1205</strain>
    </source>
</reference>
<proteinExistence type="predicted"/>
<evidence type="ECO:0000256" key="2">
    <source>
        <dbReference type="SAM" id="Phobius"/>
    </source>
</evidence>
<feature type="compositionally biased region" description="Polar residues" evidence="1">
    <location>
        <begin position="1"/>
        <end position="17"/>
    </location>
</feature>
<comment type="caution">
    <text evidence="3">The sequence shown here is derived from an EMBL/GenBank/DDBJ whole genome shotgun (WGS) entry which is preliminary data.</text>
</comment>
<gene>
    <name evidence="3" type="ORF">ACX51_09075</name>
</gene>
<feature type="transmembrane region" description="Helical" evidence="2">
    <location>
        <begin position="149"/>
        <end position="167"/>
    </location>
</feature>
<evidence type="ECO:0000256" key="1">
    <source>
        <dbReference type="SAM" id="MobiDB-lite"/>
    </source>
</evidence>
<evidence type="ECO:0000313" key="4">
    <source>
        <dbReference type="Proteomes" id="UP000237433"/>
    </source>
</evidence>
<dbReference type="PANTHER" id="PTHR32502">
    <property type="entry name" value="N-ACETYLGALACTOSAMINE PERMEASE II COMPONENT-RELATED"/>
    <property type="match status" value="1"/>
</dbReference>
<dbReference type="AlphaFoldDB" id="A0ABD6VZD1"/>